<feature type="region of interest" description="Disordered" evidence="1">
    <location>
        <begin position="30"/>
        <end position="53"/>
    </location>
</feature>
<name>A0A9W9G982_9EURO</name>
<dbReference type="Proteomes" id="UP001141434">
    <property type="component" value="Unassembled WGS sequence"/>
</dbReference>
<feature type="signal peptide" evidence="2">
    <location>
        <begin position="1"/>
        <end position="21"/>
    </location>
</feature>
<reference evidence="3" key="2">
    <citation type="journal article" date="2023" name="IMA Fungus">
        <title>Comparative genomic study of the Penicillium genus elucidates a diverse pangenome and 15 lateral gene transfer events.</title>
        <authorList>
            <person name="Petersen C."/>
            <person name="Sorensen T."/>
            <person name="Nielsen M.R."/>
            <person name="Sondergaard T.E."/>
            <person name="Sorensen J.L."/>
            <person name="Fitzpatrick D.A."/>
            <person name="Frisvad J.C."/>
            <person name="Nielsen K.L."/>
        </authorList>
    </citation>
    <scope>NUCLEOTIDE SEQUENCE</scope>
    <source>
        <strain evidence="3">IBT 34128</strain>
    </source>
</reference>
<accession>A0A9W9G982</accession>
<dbReference type="EMBL" id="JAPMSZ010000001">
    <property type="protein sequence ID" value="KAJ5114413.1"/>
    <property type="molecule type" value="Genomic_DNA"/>
</dbReference>
<evidence type="ECO:0000313" key="3">
    <source>
        <dbReference type="EMBL" id="KAJ5114413.1"/>
    </source>
</evidence>
<comment type="caution">
    <text evidence="3">The sequence shown here is derived from an EMBL/GenBank/DDBJ whole genome shotgun (WGS) entry which is preliminary data.</text>
</comment>
<dbReference type="RefSeq" id="XP_056515606.1">
    <property type="nucleotide sequence ID" value="XM_056650756.1"/>
</dbReference>
<dbReference type="Gene3D" id="3.40.390.10">
    <property type="entry name" value="Collagenase (Catalytic Domain)"/>
    <property type="match status" value="1"/>
</dbReference>
<gene>
    <name evidence="3" type="ORF">NUU61_000172</name>
</gene>
<proteinExistence type="predicted"/>
<keyword evidence="4" id="KW-1185">Reference proteome</keyword>
<dbReference type="OrthoDB" id="4316758at2759"/>
<organism evidence="3 4">
    <name type="scientific">Penicillium alfredii</name>
    <dbReference type="NCBI Taxonomy" id="1506179"/>
    <lineage>
        <taxon>Eukaryota</taxon>
        <taxon>Fungi</taxon>
        <taxon>Dikarya</taxon>
        <taxon>Ascomycota</taxon>
        <taxon>Pezizomycotina</taxon>
        <taxon>Eurotiomycetes</taxon>
        <taxon>Eurotiomycetidae</taxon>
        <taxon>Eurotiales</taxon>
        <taxon>Aspergillaceae</taxon>
        <taxon>Penicillium</taxon>
    </lineage>
</organism>
<dbReference type="SUPFAM" id="SSF55486">
    <property type="entry name" value="Metalloproteases ('zincins'), catalytic domain"/>
    <property type="match status" value="1"/>
</dbReference>
<evidence type="ECO:0000256" key="1">
    <source>
        <dbReference type="SAM" id="MobiDB-lite"/>
    </source>
</evidence>
<feature type="chain" id="PRO_5040943500" evidence="2">
    <location>
        <begin position="22"/>
        <end position="197"/>
    </location>
</feature>
<sequence length="197" mass="22052">MATRSPLRSLVLLFSLLFALAVPGLGVPTKRADTHPQQDDNQDTNCEAPTPETPVSDVKLHYVSDHGCSDDQKKIIQEEIRFAIDLASTAKNDLHRDYYYKKFFPDSLTGKDGFDTSVTDIYGRIATFWTGNHPQHYANLTCTPSKNSKCQNPRIAAFMTVKEKRVTFCKPFFSPDSIETTDLGSFSTTEELLSSFA</sequence>
<dbReference type="GO" id="GO:0008237">
    <property type="term" value="F:metallopeptidase activity"/>
    <property type="evidence" value="ECO:0007669"/>
    <property type="project" value="InterPro"/>
</dbReference>
<evidence type="ECO:0000256" key="2">
    <source>
        <dbReference type="SAM" id="SignalP"/>
    </source>
</evidence>
<dbReference type="InterPro" id="IPR024079">
    <property type="entry name" value="MetalloPept_cat_dom_sf"/>
</dbReference>
<reference evidence="3" key="1">
    <citation type="submission" date="2022-11" db="EMBL/GenBank/DDBJ databases">
        <authorList>
            <person name="Petersen C."/>
        </authorList>
    </citation>
    <scope>NUCLEOTIDE SEQUENCE</scope>
    <source>
        <strain evidence="3">IBT 34128</strain>
    </source>
</reference>
<evidence type="ECO:0000313" key="4">
    <source>
        <dbReference type="Proteomes" id="UP001141434"/>
    </source>
</evidence>
<dbReference type="GeneID" id="81389924"/>
<protein>
    <submittedName>
        <fullName evidence="3">Uncharacterized protein</fullName>
    </submittedName>
</protein>
<keyword evidence="2" id="KW-0732">Signal</keyword>
<dbReference type="AlphaFoldDB" id="A0A9W9G982"/>